<protein>
    <submittedName>
        <fullName evidence="1">Uncharacterized protein</fullName>
    </submittedName>
</protein>
<name>A0AAE4AQ37_9BACT</name>
<accession>A0AAE4AQ37</accession>
<sequence length="645" mass="71549">MRFMNITPLFPEQKDEVCQDLDRMFRQGIISEAAFMFKINPEGSPPVDKIAIFAPKFRAMCDTLRAINPAIPAGILLQSTMGHGWVQDSPPDSMQKMANAANKETLTRIICPLDQHFRDYIRKSVQDAMRLQPAFIMVDDDFRLFTGRDGCFCPAHIARFNAENGLAYDKEGLIAAIKQDKDLSLRYESFCADTITELAAIIREAIDSVDPSVPGSFCACGSDIKYAERQARALAGPNHPAIVRINNGYYNQDSTRQFPQRMFHTACSIAVLQGVEEILSEPDTCPHNQYSTPATMLNCHMAGSILEGCNGSKFWITGLRSWEPESGDAYRKILAQYQGFYHELERLRKQLRFVGTAIPLPGTAVQQQECIYAGQSLGSYQCFVHPFGRMGIPCNFTRDPAGLPVLLAGPQVPQFSDDELQAFLRAGMLIDGEAAEALDRRGFARYTGVTAGPFPDIKATWELLGQDRLRALPGDTLRQLRPLNDRVEVITTLVNSVSSASDDCTPIAPGTTRFRNELGGTIVALAGSARTGVTFGDFAFFSQSRKKLLLELLASIGPQPVSYPGTYELFTKAFAADGQLYFSIINLGRDELDDLPLDLMTTPTGIQTLTPDGQWQDLQWQQDDNNRVRIATTLRATTPYLLRFA</sequence>
<dbReference type="RefSeq" id="WP_307261476.1">
    <property type="nucleotide sequence ID" value="NZ_JAUSVL010000001.1"/>
</dbReference>
<dbReference type="EMBL" id="JAUSVL010000001">
    <property type="protein sequence ID" value="MDQ0290052.1"/>
    <property type="molecule type" value="Genomic_DNA"/>
</dbReference>
<proteinExistence type="predicted"/>
<reference evidence="1" key="1">
    <citation type="submission" date="2023-07" db="EMBL/GenBank/DDBJ databases">
        <title>Genomic Encyclopedia of Type Strains, Phase IV (KMG-IV): sequencing the most valuable type-strain genomes for metagenomic binning, comparative biology and taxonomic classification.</title>
        <authorList>
            <person name="Goeker M."/>
        </authorList>
    </citation>
    <scope>NUCLEOTIDE SEQUENCE</scope>
    <source>
        <strain evidence="1">DSM 24202</strain>
    </source>
</reference>
<keyword evidence="2" id="KW-1185">Reference proteome</keyword>
<organism evidence="1 2">
    <name type="scientific">Oligosphaera ethanolica</name>
    <dbReference type="NCBI Taxonomy" id="760260"/>
    <lineage>
        <taxon>Bacteria</taxon>
        <taxon>Pseudomonadati</taxon>
        <taxon>Lentisphaerota</taxon>
        <taxon>Oligosphaeria</taxon>
        <taxon>Oligosphaerales</taxon>
        <taxon>Oligosphaeraceae</taxon>
        <taxon>Oligosphaera</taxon>
    </lineage>
</organism>
<evidence type="ECO:0000313" key="1">
    <source>
        <dbReference type="EMBL" id="MDQ0290052.1"/>
    </source>
</evidence>
<comment type="caution">
    <text evidence="1">The sequence shown here is derived from an EMBL/GenBank/DDBJ whole genome shotgun (WGS) entry which is preliminary data.</text>
</comment>
<dbReference type="AlphaFoldDB" id="A0AAE4AQ37"/>
<dbReference type="Proteomes" id="UP001238163">
    <property type="component" value="Unassembled WGS sequence"/>
</dbReference>
<evidence type="ECO:0000313" key="2">
    <source>
        <dbReference type="Proteomes" id="UP001238163"/>
    </source>
</evidence>
<gene>
    <name evidence="1" type="ORF">J3R75_002159</name>
</gene>